<dbReference type="Proteomes" id="UP000249590">
    <property type="component" value="Unassembled WGS sequence"/>
</dbReference>
<organism evidence="2 3">
    <name type="scientific">Acuticoccus sediminis</name>
    <dbReference type="NCBI Taxonomy" id="2184697"/>
    <lineage>
        <taxon>Bacteria</taxon>
        <taxon>Pseudomonadati</taxon>
        <taxon>Pseudomonadota</taxon>
        <taxon>Alphaproteobacteria</taxon>
        <taxon>Hyphomicrobiales</taxon>
        <taxon>Amorphaceae</taxon>
        <taxon>Acuticoccus</taxon>
    </lineage>
</organism>
<dbReference type="EMBL" id="QHHQ01000001">
    <property type="protein sequence ID" value="RAI03151.1"/>
    <property type="molecule type" value="Genomic_DNA"/>
</dbReference>
<evidence type="ECO:0000256" key="1">
    <source>
        <dbReference type="SAM" id="Phobius"/>
    </source>
</evidence>
<dbReference type="InterPro" id="IPR021446">
    <property type="entry name" value="DUF3096"/>
</dbReference>
<keyword evidence="3" id="KW-1185">Reference proteome</keyword>
<accession>A0A8B2NWD7</accession>
<dbReference type="AlphaFoldDB" id="A0A8B2NWD7"/>
<comment type="caution">
    <text evidence="2">The sequence shown here is derived from an EMBL/GenBank/DDBJ whole genome shotgun (WGS) entry which is preliminary data.</text>
</comment>
<evidence type="ECO:0000313" key="3">
    <source>
        <dbReference type="Proteomes" id="UP000249590"/>
    </source>
</evidence>
<feature type="transmembrane region" description="Helical" evidence="1">
    <location>
        <begin position="12"/>
        <end position="36"/>
    </location>
</feature>
<reference evidence="2 3" key="1">
    <citation type="submission" date="2018-05" db="EMBL/GenBank/DDBJ databases">
        <title>Acuticoccus sediminis sp. nov., isolated from deep-sea sediment of Indian Ocean.</title>
        <authorList>
            <person name="Liu X."/>
            <person name="Lai Q."/>
            <person name="Du Y."/>
            <person name="Sun F."/>
            <person name="Zhang X."/>
            <person name="Wang S."/>
            <person name="Shao Z."/>
        </authorList>
    </citation>
    <scope>NUCLEOTIDE SEQUENCE [LARGE SCALE GENOMIC DNA]</scope>
    <source>
        <strain evidence="2 3">PTG4-2</strain>
    </source>
</reference>
<protein>
    <submittedName>
        <fullName evidence="2">DUF3096 domain-containing protein</fullName>
    </submittedName>
</protein>
<gene>
    <name evidence="2" type="ORF">DLJ53_01075</name>
</gene>
<evidence type="ECO:0000313" key="2">
    <source>
        <dbReference type="EMBL" id="RAI03151.1"/>
    </source>
</evidence>
<dbReference type="RefSeq" id="WP_111341594.1">
    <property type="nucleotide sequence ID" value="NZ_JAIWKD010000001.1"/>
</dbReference>
<sequence length="48" mass="5364">MENLPEFQPAAYIIAGLVVLIFPRILNYIVAGYLIFLGASELWPNLLS</sequence>
<proteinExistence type="predicted"/>
<dbReference type="OrthoDB" id="9808896at2"/>
<name>A0A8B2NWD7_9HYPH</name>
<keyword evidence="1" id="KW-0472">Membrane</keyword>
<dbReference type="Pfam" id="PF11295">
    <property type="entry name" value="DUF3096"/>
    <property type="match status" value="1"/>
</dbReference>
<keyword evidence="1" id="KW-0812">Transmembrane</keyword>
<keyword evidence="1" id="KW-1133">Transmembrane helix</keyword>